<dbReference type="SUPFAM" id="SSF53955">
    <property type="entry name" value="Lysozyme-like"/>
    <property type="match status" value="1"/>
</dbReference>
<protein>
    <recommendedName>
        <fullName evidence="4">Transglycosylase-like protein with SLT domain</fullName>
    </recommendedName>
</protein>
<dbReference type="InterPro" id="IPR023346">
    <property type="entry name" value="Lysozyme-like_dom_sf"/>
</dbReference>
<proteinExistence type="predicted"/>
<evidence type="ECO:0000313" key="2">
    <source>
        <dbReference type="EMBL" id="GIH71423.1"/>
    </source>
</evidence>
<evidence type="ECO:0008006" key="4">
    <source>
        <dbReference type="Google" id="ProtNLM"/>
    </source>
</evidence>
<organism evidence="2 3">
    <name type="scientific">Sphaerimonospora thailandensis</name>
    <dbReference type="NCBI Taxonomy" id="795644"/>
    <lineage>
        <taxon>Bacteria</taxon>
        <taxon>Bacillati</taxon>
        <taxon>Actinomycetota</taxon>
        <taxon>Actinomycetes</taxon>
        <taxon>Streptosporangiales</taxon>
        <taxon>Streptosporangiaceae</taxon>
        <taxon>Sphaerimonospora</taxon>
    </lineage>
</organism>
<gene>
    <name evidence="2" type="ORF">Mth01_36760</name>
</gene>
<keyword evidence="3" id="KW-1185">Reference proteome</keyword>
<dbReference type="RefSeq" id="WP_204017128.1">
    <property type="nucleotide sequence ID" value="NZ_BOOG01000035.1"/>
</dbReference>
<name>A0A8J3RAF6_9ACTN</name>
<evidence type="ECO:0000313" key="3">
    <source>
        <dbReference type="Proteomes" id="UP000610966"/>
    </source>
</evidence>
<sequence>MDSYRSARHAAATAVIAFAVTGFANCPPAWAREGVPPGTHPPSATHLGVWRTQAKADTRKARRADTKERSKAFAFRLVTRRSWSGDQFQCLDSLWTRESNWDHRAHNAGSGAYGIPQALPGRKMRSAASDWRINPRTQIKWGLSYIEARYGSPCGAWGHFRSHNWY</sequence>
<feature type="signal peptide" evidence="1">
    <location>
        <begin position="1"/>
        <end position="31"/>
    </location>
</feature>
<dbReference type="Proteomes" id="UP000610966">
    <property type="component" value="Unassembled WGS sequence"/>
</dbReference>
<dbReference type="AlphaFoldDB" id="A0A8J3RAF6"/>
<keyword evidence="1" id="KW-0732">Signal</keyword>
<dbReference type="EMBL" id="BOOG01000035">
    <property type="protein sequence ID" value="GIH71423.1"/>
    <property type="molecule type" value="Genomic_DNA"/>
</dbReference>
<accession>A0A8J3RAF6</accession>
<reference evidence="2" key="1">
    <citation type="submission" date="2021-01" db="EMBL/GenBank/DDBJ databases">
        <title>Whole genome shotgun sequence of Sphaerimonospora thailandensis NBRC 107569.</title>
        <authorList>
            <person name="Komaki H."/>
            <person name="Tamura T."/>
        </authorList>
    </citation>
    <scope>NUCLEOTIDE SEQUENCE</scope>
    <source>
        <strain evidence="2">NBRC 107569</strain>
    </source>
</reference>
<comment type="caution">
    <text evidence="2">The sequence shown here is derived from an EMBL/GenBank/DDBJ whole genome shotgun (WGS) entry which is preliminary data.</text>
</comment>
<evidence type="ECO:0000256" key="1">
    <source>
        <dbReference type="SAM" id="SignalP"/>
    </source>
</evidence>
<feature type="chain" id="PRO_5035211779" description="Transglycosylase-like protein with SLT domain" evidence="1">
    <location>
        <begin position="32"/>
        <end position="166"/>
    </location>
</feature>